<protein>
    <recommendedName>
        <fullName evidence="5">UBC core domain-containing protein</fullName>
    </recommendedName>
</protein>
<keyword evidence="2 4" id="KW-0833">Ubl conjugation pathway</keyword>
<evidence type="ECO:0000313" key="8">
    <source>
        <dbReference type="Proteomes" id="UP000751190"/>
    </source>
</evidence>
<dbReference type="Proteomes" id="UP000751190">
    <property type="component" value="Unassembled WGS sequence"/>
</dbReference>
<keyword evidence="8" id="KW-1185">Reference proteome</keyword>
<feature type="active site" description="Glycyl thioester intermediate" evidence="3">
    <location>
        <position position="85"/>
    </location>
</feature>
<gene>
    <name evidence="7" type="ORF">KFE25_004941</name>
    <name evidence="6" type="ORF">PLUT1463_LOCUS7505</name>
</gene>
<evidence type="ECO:0000256" key="2">
    <source>
        <dbReference type="ARBA" id="ARBA00022786"/>
    </source>
</evidence>
<sequence length="148" mass="16524">MSMKRIQKELKDLMSDPPANCSAGPVGDDLFHWQATIMGPADSPYAGGIFRLDIHFPQDYPFKPPKVQFTSKIYHCNVNKNGAICLDILNSQWSPALTIAKVLLSISSLLTDPNADDPLVPEIAQMLKQNRVKHDSVAREWTLKYASQ</sequence>
<evidence type="ECO:0000256" key="3">
    <source>
        <dbReference type="PROSITE-ProRule" id="PRU10133"/>
    </source>
</evidence>
<dbReference type="SMART" id="SM00212">
    <property type="entry name" value="UBCc"/>
    <property type="match status" value="1"/>
</dbReference>
<evidence type="ECO:0000313" key="6">
    <source>
        <dbReference type="EMBL" id="CAD8273191.1"/>
    </source>
</evidence>
<organism evidence="6">
    <name type="scientific">Diacronema lutheri</name>
    <name type="common">Unicellular marine alga</name>
    <name type="synonym">Monochrysis lutheri</name>
    <dbReference type="NCBI Taxonomy" id="2081491"/>
    <lineage>
        <taxon>Eukaryota</taxon>
        <taxon>Haptista</taxon>
        <taxon>Haptophyta</taxon>
        <taxon>Pavlovophyceae</taxon>
        <taxon>Pavlovales</taxon>
        <taxon>Pavlovaceae</taxon>
        <taxon>Diacronema</taxon>
    </lineage>
</organism>
<dbReference type="CDD" id="cd23792">
    <property type="entry name" value="UBCc_UBE2D"/>
    <property type="match status" value="1"/>
</dbReference>
<reference evidence="6" key="1">
    <citation type="submission" date="2021-01" db="EMBL/GenBank/DDBJ databases">
        <authorList>
            <person name="Corre E."/>
            <person name="Pelletier E."/>
            <person name="Niang G."/>
            <person name="Scheremetjew M."/>
            <person name="Finn R."/>
            <person name="Kale V."/>
            <person name="Holt S."/>
            <person name="Cochrane G."/>
            <person name="Meng A."/>
            <person name="Brown T."/>
            <person name="Cohen L."/>
        </authorList>
    </citation>
    <scope>NUCLEOTIDE SEQUENCE</scope>
    <source>
        <strain evidence="6">RCC1537</strain>
    </source>
</reference>
<reference evidence="7" key="2">
    <citation type="submission" date="2021-05" db="EMBL/GenBank/DDBJ databases">
        <title>The genome of the haptophyte Pavlova lutheri (Diacronema luteri, Pavlovales) - a model for lipid biosynthesis in eukaryotic algae.</title>
        <authorList>
            <person name="Hulatt C.J."/>
            <person name="Posewitz M.C."/>
        </authorList>
    </citation>
    <scope>NUCLEOTIDE SEQUENCE</scope>
    <source>
        <strain evidence="7">NIVA-4/92</strain>
    </source>
</reference>
<evidence type="ECO:0000313" key="7">
    <source>
        <dbReference type="EMBL" id="KAG8463430.1"/>
    </source>
</evidence>
<dbReference type="Pfam" id="PF00179">
    <property type="entry name" value="UQ_con"/>
    <property type="match status" value="1"/>
</dbReference>
<keyword evidence="4" id="KW-0547">Nucleotide-binding</keyword>
<dbReference type="Gene3D" id="3.10.110.10">
    <property type="entry name" value="Ubiquitin Conjugating Enzyme"/>
    <property type="match status" value="1"/>
</dbReference>
<dbReference type="AlphaFoldDB" id="A0A7R9USH0"/>
<evidence type="ECO:0000259" key="5">
    <source>
        <dbReference type="PROSITE" id="PS50127"/>
    </source>
</evidence>
<dbReference type="OrthoDB" id="7851174at2759"/>
<proteinExistence type="inferred from homology"/>
<dbReference type="PROSITE" id="PS50127">
    <property type="entry name" value="UBC_2"/>
    <property type="match status" value="1"/>
</dbReference>
<dbReference type="GO" id="GO:0005524">
    <property type="term" value="F:ATP binding"/>
    <property type="evidence" value="ECO:0007669"/>
    <property type="project" value="UniProtKB-UniRule"/>
</dbReference>
<comment type="similarity">
    <text evidence="4">Belongs to the ubiquitin-conjugating enzyme family.</text>
</comment>
<dbReference type="InterPro" id="IPR023313">
    <property type="entry name" value="UBQ-conjugating_AS"/>
</dbReference>
<dbReference type="FunFam" id="3.10.110.10:FF:000002">
    <property type="entry name" value="Ubiquitin-conjugating enzyme E2 D3"/>
    <property type="match status" value="1"/>
</dbReference>
<evidence type="ECO:0000256" key="4">
    <source>
        <dbReference type="RuleBase" id="RU362109"/>
    </source>
</evidence>
<dbReference type="PANTHER" id="PTHR24068">
    <property type="entry name" value="UBIQUITIN-CONJUGATING ENZYME E2"/>
    <property type="match status" value="1"/>
</dbReference>
<dbReference type="EMBL" id="HBEB01011606">
    <property type="protein sequence ID" value="CAD8273191.1"/>
    <property type="molecule type" value="Transcribed_RNA"/>
</dbReference>
<dbReference type="InterPro" id="IPR000608">
    <property type="entry name" value="UBC"/>
</dbReference>
<dbReference type="PROSITE" id="PS00183">
    <property type="entry name" value="UBC_1"/>
    <property type="match status" value="1"/>
</dbReference>
<evidence type="ECO:0000256" key="1">
    <source>
        <dbReference type="ARBA" id="ARBA00022679"/>
    </source>
</evidence>
<dbReference type="EMBL" id="JAGTXO010000016">
    <property type="protein sequence ID" value="KAG8463430.1"/>
    <property type="molecule type" value="Genomic_DNA"/>
</dbReference>
<keyword evidence="4" id="KW-0067">ATP-binding</keyword>
<dbReference type="GO" id="GO:0016740">
    <property type="term" value="F:transferase activity"/>
    <property type="evidence" value="ECO:0007669"/>
    <property type="project" value="UniProtKB-KW"/>
</dbReference>
<dbReference type="OMA" id="VHFTTRI"/>
<dbReference type="InterPro" id="IPR016135">
    <property type="entry name" value="UBQ-conjugating_enzyme/RWD"/>
</dbReference>
<feature type="domain" description="UBC core" evidence="5">
    <location>
        <begin position="1"/>
        <end position="147"/>
    </location>
</feature>
<dbReference type="SUPFAM" id="SSF54495">
    <property type="entry name" value="UBC-like"/>
    <property type="match status" value="1"/>
</dbReference>
<accession>A0A7R9USH0</accession>
<name>A0A7R9USH0_DIALT</name>
<keyword evidence="1" id="KW-0808">Transferase</keyword>